<proteinExistence type="predicted"/>
<protein>
    <recommendedName>
        <fullName evidence="1">Mitochondrial splicing suppressor 51-like C-terminal domain-containing protein</fullName>
    </recommendedName>
</protein>
<dbReference type="PANTHER" id="PTHR47570:SF1">
    <property type="entry name" value="ZINC ION BINDING PROTEIN"/>
    <property type="match status" value="1"/>
</dbReference>
<gene>
    <name evidence="2" type="ORF">FOMPIDRAFT_135846</name>
</gene>
<evidence type="ECO:0000259" key="1">
    <source>
        <dbReference type="Pfam" id="PF20179"/>
    </source>
</evidence>
<reference evidence="2 3" key="1">
    <citation type="journal article" date="2012" name="Science">
        <title>The Paleozoic origin of enzymatic lignin decomposition reconstructed from 31 fungal genomes.</title>
        <authorList>
            <person name="Floudas D."/>
            <person name="Binder M."/>
            <person name="Riley R."/>
            <person name="Barry K."/>
            <person name="Blanchette R.A."/>
            <person name="Henrissat B."/>
            <person name="Martinez A.T."/>
            <person name="Otillar R."/>
            <person name="Spatafora J.W."/>
            <person name="Yadav J.S."/>
            <person name="Aerts A."/>
            <person name="Benoit I."/>
            <person name="Boyd A."/>
            <person name="Carlson A."/>
            <person name="Copeland A."/>
            <person name="Coutinho P.M."/>
            <person name="de Vries R.P."/>
            <person name="Ferreira P."/>
            <person name="Findley K."/>
            <person name="Foster B."/>
            <person name="Gaskell J."/>
            <person name="Glotzer D."/>
            <person name="Gorecki P."/>
            <person name="Heitman J."/>
            <person name="Hesse C."/>
            <person name="Hori C."/>
            <person name="Igarashi K."/>
            <person name="Jurgens J.A."/>
            <person name="Kallen N."/>
            <person name="Kersten P."/>
            <person name="Kohler A."/>
            <person name="Kuees U."/>
            <person name="Kumar T.K.A."/>
            <person name="Kuo A."/>
            <person name="LaButti K."/>
            <person name="Larrondo L.F."/>
            <person name="Lindquist E."/>
            <person name="Ling A."/>
            <person name="Lombard V."/>
            <person name="Lucas S."/>
            <person name="Lundell T."/>
            <person name="Martin R."/>
            <person name="McLaughlin D.J."/>
            <person name="Morgenstern I."/>
            <person name="Morin E."/>
            <person name="Murat C."/>
            <person name="Nagy L.G."/>
            <person name="Nolan M."/>
            <person name="Ohm R.A."/>
            <person name="Patyshakuliyeva A."/>
            <person name="Rokas A."/>
            <person name="Ruiz-Duenas F.J."/>
            <person name="Sabat G."/>
            <person name="Salamov A."/>
            <person name="Samejima M."/>
            <person name="Schmutz J."/>
            <person name="Slot J.C."/>
            <person name="St John F."/>
            <person name="Stenlid J."/>
            <person name="Sun H."/>
            <person name="Sun S."/>
            <person name="Syed K."/>
            <person name="Tsang A."/>
            <person name="Wiebenga A."/>
            <person name="Young D."/>
            <person name="Pisabarro A."/>
            <person name="Eastwood D.C."/>
            <person name="Martin F."/>
            <person name="Cullen D."/>
            <person name="Grigoriev I.V."/>
            <person name="Hibbett D.S."/>
        </authorList>
    </citation>
    <scope>NUCLEOTIDE SEQUENCE</scope>
    <source>
        <strain evidence="3">FP-58527</strain>
    </source>
</reference>
<name>S8EYA6_FOMSC</name>
<sequence>MRCGQCKAVILCSKECMKYYWNIGVRQVSSPFQLTHKQLCEDNKRHMKRLPETQAIARMFPWGRLETDGTFNYEIACARFDVLGGSGYGYWSQRGGRAPHADLGPMGSQLSTSTAGLLKAEDFIDGNDLLKKTHLSDEQGWKLSSRLIPYLDFSHSSAKKPVLVTKLSEPITDWKSWYSWRQLPLESPAALLMAAPLSVYQMLVHCLEVTSPSAGSDDKRISLTVHLVGAEVELNYIPLFSELALLLPYHDIDLVFFGGAVKDLVDTASRQPGTLATQASVYTYTAPSALGGGRVTVRLHGKERTWFPNSEDDVPSALVACNAGLGSYPQWIPVVRAAHLLEIPFAVTEYAEQSSEQQRSTIPRWLEGLPPRPEYPIALNPFQRPGQRGIPVVRMPNVSNGFTLTVVKK</sequence>
<dbReference type="HOGENOM" id="CLU_043843_0_0_1"/>
<organism evidence="2 3">
    <name type="scientific">Fomitopsis schrenkii</name>
    <name type="common">Brown rot fungus</name>
    <dbReference type="NCBI Taxonomy" id="2126942"/>
    <lineage>
        <taxon>Eukaryota</taxon>
        <taxon>Fungi</taxon>
        <taxon>Dikarya</taxon>
        <taxon>Basidiomycota</taxon>
        <taxon>Agaricomycotina</taxon>
        <taxon>Agaricomycetes</taxon>
        <taxon>Polyporales</taxon>
        <taxon>Fomitopsis</taxon>
    </lineage>
</organism>
<evidence type="ECO:0000313" key="2">
    <source>
        <dbReference type="EMBL" id="EPS94580.1"/>
    </source>
</evidence>
<dbReference type="Proteomes" id="UP000015241">
    <property type="component" value="Unassembled WGS sequence"/>
</dbReference>
<dbReference type="AlphaFoldDB" id="S8EYA6"/>
<dbReference type="EMBL" id="KE504229">
    <property type="protein sequence ID" value="EPS94580.1"/>
    <property type="molecule type" value="Genomic_DNA"/>
</dbReference>
<evidence type="ECO:0000313" key="3">
    <source>
        <dbReference type="Proteomes" id="UP000015241"/>
    </source>
</evidence>
<dbReference type="eggNOG" id="ENOG502QTEK">
    <property type="taxonomic scope" value="Eukaryota"/>
</dbReference>
<dbReference type="InterPro" id="IPR046824">
    <property type="entry name" value="Mss51-like_C"/>
</dbReference>
<keyword evidence="3" id="KW-1185">Reference proteome</keyword>
<dbReference type="Pfam" id="PF20179">
    <property type="entry name" value="MSS51_C"/>
    <property type="match status" value="1"/>
</dbReference>
<dbReference type="InParanoid" id="S8EYA6"/>
<feature type="domain" description="Mitochondrial splicing suppressor 51-like C-terminal" evidence="1">
    <location>
        <begin position="196"/>
        <end position="388"/>
    </location>
</feature>
<dbReference type="STRING" id="743788.S8EYA6"/>
<dbReference type="PANTHER" id="PTHR47570">
    <property type="entry name" value="ZINC ION BINDING PROTEIN"/>
    <property type="match status" value="1"/>
</dbReference>
<dbReference type="OrthoDB" id="432970at2759"/>
<accession>S8EYA6</accession>